<keyword evidence="4" id="KW-0479">Metal-binding</keyword>
<evidence type="ECO:0000256" key="5">
    <source>
        <dbReference type="ARBA" id="ARBA00022842"/>
    </source>
</evidence>
<evidence type="ECO:0000313" key="8">
    <source>
        <dbReference type="Proteomes" id="UP000063781"/>
    </source>
</evidence>
<accession>A0A109UGM8</accession>
<dbReference type="GO" id="GO:0004659">
    <property type="term" value="F:prenyltransferase activity"/>
    <property type="evidence" value="ECO:0007669"/>
    <property type="project" value="InterPro"/>
</dbReference>
<dbReference type="GO" id="GO:0046872">
    <property type="term" value="F:metal ion binding"/>
    <property type="evidence" value="ECO:0007669"/>
    <property type="project" value="UniProtKB-KW"/>
</dbReference>
<comment type="similarity">
    <text evidence="2 6">Belongs to the FPP/GGPP synthase family.</text>
</comment>
<reference evidence="7 8" key="1">
    <citation type="submission" date="2015-10" db="EMBL/GenBank/DDBJ databases">
        <title>Erysipelothrix larvae sp. LV19 isolated from the larval gut of the rhinoceros beetle, Trypoxylus dichotomus.</title>
        <authorList>
            <person name="Lim S."/>
            <person name="Kim B.-C."/>
        </authorList>
    </citation>
    <scope>NUCLEOTIDE SEQUENCE [LARGE SCALE GENOMIC DNA]</scope>
    <source>
        <strain evidence="7 8">LV19</strain>
    </source>
</reference>
<evidence type="ECO:0000256" key="2">
    <source>
        <dbReference type="ARBA" id="ARBA00006706"/>
    </source>
</evidence>
<organism evidence="7 8">
    <name type="scientific">Erysipelothrix larvae</name>
    <dbReference type="NCBI Taxonomy" id="1514105"/>
    <lineage>
        <taxon>Bacteria</taxon>
        <taxon>Bacillati</taxon>
        <taxon>Bacillota</taxon>
        <taxon>Erysipelotrichia</taxon>
        <taxon>Erysipelotrichales</taxon>
        <taxon>Erysipelotrichaceae</taxon>
        <taxon>Erysipelothrix</taxon>
    </lineage>
</organism>
<dbReference type="PANTHER" id="PTHR12001:SF69">
    <property type="entry name" value="ALL TRANS-POLYPRENYL-DIPHOSPHATE SYNTHASE PDSS1"/>
    <property type="match status" value="1"/>
</dbReference>
<dbReference type="AlphaFoldDB" id="A0A109UGM8"/>
<keyword evidence="5" id="KW-0460">Magnesium</keyword>
<name>A0A109UGM8_9FIRM</name>
<dbReference type="Proteomes" id="UP000063781">
    <property type="component" value="Chromosome"/>
</dbReference>
<dbReference type="STRING" id="1514105.AOC36_02735"/>
<dbReference type="RefSeq" id="WP_067631157.1">
    <property type="nucleotide sequence ID" value="NZ_CP013213.1"/>
</dbReference>
<dbReference type="InterPro" id="IPR033749">
    <property type="entry name" value="Polyprenyl_synt_CS"/>
</dbReference>
<dbReference type="InterPro" id="IPR008949">
    <property type="entry name" value="Isoprenoid_synthase_dom_sf"/>
</dbReference>
<keyword evidence="3 6" id="KW-0808">Transferase</keyword>
<dbReference type="EMBL" id="CP013213">
    <property type="protein sequence ID" value="AMC92938.1"/>
    <property type="molecule type" value="Genomic_DNA"/>
</dbReference>
<dbReference type="CDD" id="cd00685">
    <property type="entry name" value="Trans_IPPS_HT"/>
    <property type="match status" value="1"/>
</dbReference>
<proteinExistence type="inferred from homology"/>
<dbReference type="SUPFAM" id="SSF48576">
    <property type="entry name" value="Terpenoid synthases"/>
    <property type="match status" value="1"/>
</dbReference>
<dbReference type="Gene3D" id="1.10.600.10">
    <property type="entry name" value="Farnesyl Diphosphate Synthase"/>
    <property type="match status" value="1"/>
</dbReference>
<comment type="cofactor">
    <cofactor evidence="1">
        <name>Mg(2+)</name>
        <dbReference type="ChEBI" id="CHEBI:18420"/>
    </cofactor>
</comment>
<protein>
    <recommendedName>
        <fullName evidence="9">Heptaprenyl diphosphate synthase</fullName>
    </recommendedName>
</protein>
<evidence type="ECO:0000256" key="4">
    <source>
        <dbReference type="ARBA" id="ARBA00022723"/>
    </source>
</evidence>
<sequence length="310" mass="34200">MNELIKKNLEMVNAEVDNLLSTSPLLIRQYMTHLGKAKGKGIRASAVLASSITNENDIPLDAIHFASAIELLHLASLVHDDVMDDAKVRRGITTLNEKYGRKTAVICGDYVLALALKSFAKIEDGAKYSGFSLSTTMEDLALGELNQHINNGNLYISIPEYLAIIKGKTAALFEASFYAGAITSGVDNEEVEKYKPFGNNVGMIFQLMDDCLDYESSEAVALKPVASDFSQGVITLPLIHAFDEEPELRTTSLTREIVIDRVKKYSGVPFTKMKAQKYYDEAIAILETLNVSSMKKDQLQFILDKSMGKI</sequence>
<dbReference type="SFLD" id="SFLDS00005">
    <property type="entry name" value="Isoprenoid_Synthase_Type_I"/>
    <property type="match status" value="1"/>
</dbReference>
<dbReference type="PROSITE" id="PS00723">
    <property type="entry name" value="POLYPRENYL_SYNTHASE_1"/>
    <property type="match status" value="1"/>
</dbReference>
<dbReference type="PANTHER" id="PTHR12001">
    <property type="entry name" value="GERANYLGERANYL PYROPHOSPHATE SYNTHASE"/>
    <property type="match status" value="1"/>
</dbReference>
<dbReference type="InterPro" id="IPR000092">
    <property type="entry name" value="Polyprenyl_synt"/>
</dbReference>
<dbReference type="KEGG" id="erl:AOC36_02735"/>
<dbReference type="GO" id="GO:0008299">
    <property type="term" value="P:isoprenoid biosynthetic process"/>
    <property type="evidence" value="ECO:0007669"/>
    <property type="project" value="InterPro"/>
</dbReference>
<gene>
    <name evidence="7" type="ORF">AOC36_02735</name>
</gene>
<evidence type="ECO:0000313" key="7">
    <source>
        <dbReference type="EMBL" id="AMC92938.1"/>
    </source>
</evidence>
<evidence type="ECO:0000256" key="3">
    <source>
        <dbReference type="ARBA" id="ARBA00022679"/>
    </source>
</evidence>
<dbReference type="Pfam" id="PF00348">
    <property type="entry name" value="polyprenyl_synt"/>
    <property type="match status" value="1"/>
</dbReference>
<evidence type="ECO:0000256" key="6">
    <source>
        <dbReference type="RuleBase" id="RU004466"/>
    </source>
</evidence>
<evidence type="ECO:0008006" key="9">
    <source>
        <dbReference type="Google" id="ProtNLM"/>
    </source>
</evidence>
<keyword evidence="8" id="KW-1185">Reference proteome</keyword>
<evidence type="ECO:0000256" key="1">
    <source>
        <dbReference type="ARBA" id="ARBA00001946"/>
    </source>
</evidence>